<dbReference type="Pfam" id="PF13483">
    <property type="entry name" value="Lactamase_B_3"/>
    <property type="match status" value="1"/>
</dbReference>
<dbReference type="PANTHER" id="PTHR39189">
    <property type="entry name" value="UPF0173 METAL-DEPENDENT HYDROLASE YTKL"/>
    <property type="match status" value="1"/>
</dbReference>
<proteinExistence type="predicted"/>
<dbReference type="SUPFAM" id="SSF56281">
    <property type="entry name" value="Metallo-hydrolase/oxidoreductase"/>
    <property type="match status" value="1"/>
</dbReference>
<sequence>MQITWYGQSCFKLAGAEATIIIAPFDRSLGINPPKGRADIVMLAGTAKGGASLPADAGFVISGAGEYEIKGVMIEVFSQDGGPPERTVRYGRGFVSTLNIDGISVCHIGNVKKEDIDGMLDKIGDVDILLIPVGGPYQIGKETVHALSAEEAVAVAGELEPRIIIPMQYKIPKLSVELTGADKFLKAMGAGNGEPVDKLAVKKKDLPQEETNIVVLSPNQA</sequence>
<dbReference type="EMBL" id="MEYS01000001">
    <property type="protein sequence ID" value="OGD34459.1"/>
    <property type="molecule type" value="Genomic_DNA"/>
</dbReference>
<protein>
    <recommendedName>
        <fullName evidence="3">Lactamase</fullName>
    </recommendedName>
</protein>
<organism evidence="1 2">
    <name type="scientific">Candidatus Azambacteria bacterium RIFCSPLOWO2_01_FULL_46_25</name>
    <dbReference type="NCBI Taxonomy" id="1797298"/>
    <lineage>
        <taxon>Bacteria</taxon>
        <taxon>Candidatus Azamiibacteriota</taxon>
    </lineage>
</organism>
<gene>
    <name evidence="1" type="ORF">A2988_02965</name>
</gene>
<comment type="caution">
    <text evidence="1">The sequence shown here is derived from an EMBL/GenBank/DDBJ whole genome shotgun (WGS) entry which is preliminary data.</text>
</comment>
<reference evidence="1 2" key="1">
    <citation type="journal article" date="2016" name="Nat. Commun.">
        <title>Thousands of microbial genomes shed light on interconnected biogeochemical processes in an aquifer system.</title>
        <authorList>
            <person name="Anantharaman K."/>
            <person name="Brown C.T."/>
            <person name="Hug L.A."/>
            <person name="Sharon I."/>
            <person name="Castelle C.J."/>
            <person name="Probst A.J."/>
            <person name="Thomas B.C."/>
            <person name="Singh A."/>
            <person name="Wilkins M.J."/>
            <person name="Karaoz U."/>
            <person name="Brodie E.L."/>
            <person name="Williams K.H."/>
            <person name="Hubbard S.S."/>
            <person name="Banfield J.F."/>
        </authorList>
    </citation>
    <scope>NUCLEOTIDE SEQUENCE [LARGE SCALE GENOMIC DNA]</scope>
</reference>
<name>A0A1F5BV14_9BACT</name>
<dbReference type="InterPro" id="IPR036866">
    <property type="entry name" value="RibonucZ/Hydroxyglut_hydro"/>
</dbReference>
<dbReference type="AlphaFoldDB" id="A0A1F5BV14"/>
<dbReference type="Proteomes" id="UP000176650">
    <property type="component" value="Unassembled WGS sequence"/>
</dbReference>
<dbReference type="Gene3D" id="3.60.15.10">
    <property type="entry name" value="Ribonuclease Z/Hydroxyacylglutathione hydrolase-like"/>
    <property type="match status" value="1"/>
</dbReference>
<evidence type="ECO:0008006" key="3">
    <source>
        <dbReference type="Google" id="ProtNLM"/>
    </source>
</evidence>
<evidence type="ECO:0000313" key="1">
    <source>
        <dbReference type="EMBL" id="OGD34459.1"/>
    </source>
</evidence>
<accession>A0A1F5BV14</accession>
<dbReference type="STRING" id="1797298.A2988_02965"/>
<evidence type="ECO:0000313" key="2">
    <source>
        <dbReference type="Proteomes" id="UP000176650"/>
    </source>
</evidence>
<dbReference type="PANTHER" id="PTHR39189:SF1">
    <property type="entry name" value="UPF0173 METAL-DEPENDENT HYDROLASE YTKL"/>
    <property type="match status" value="1"/>
</dbReference>